<feature type="compositionally biased region" description="Basic and acidic residues" evidence="6">
    <location>
        <begin position="188"/>
        <end position="197"/>
    </location>
</feature>
<evidence type="ECO:0000313" key="9">
    <source>
        <dbReference type="Proteomes" id="UP000053611"/>
    </source>
</evidence>
<dbReference type="InterPro" id="IPR000612">
    <property type="entry name" value="PMP3"/>
</dbReference>
<keyword evidence="5 7" id="KW-0472">Membrane</keyword>
<dbReference type="RefSeq" id="XP_018281855.1">
    <property type="nucleotide sequence ID" value="XM_018422131.1"/>
</dbReference>
<evidence type="ECO:0000256" key="2">
    <source>
        <dbReference type="ARBA" id="ARBA00009530"/>
    </source>
</evidence>
<dbReference type="AlphaFoldDB" id="A0A0J1BBI8"/>
<accession>A0A0J1BBI8</accession>
<dbReference type="OrthoDB" id="2152119at2759"/>
<sequence length="284" mass="31916">MAYNHYLPKKVDLTPRRHHGFNVLLFIFGMLLPPLAVAVRFGIGRDFFINCILTLCGYIPGHGHNFYIQNIRNNANKARTPKWAIRYGLVNDAQFRRKEAKSQWAKRYDERLPESTLVGQDLADGEEGPNYVPRDPDARPERRGSEGLWDREEERFYNEDEAPNQRNWHYPANFEGTVGAGGRKKKSRGADRWERTRSVRSGSSDSYGTYPPGGTAATEDDVPEWGRDYGSKRRSSRSSRGRKDSSASGSSAGWGSSSASGAQGGASNAAPKRNNPDDVFRHEF</sequence>
<keyword evidence="9" id="KW-1185">Reference proteome</keyword>
<evidence type="ECO:0000256" key="5">
    <source>
        <dbReference type="ARBA" id="ARBA00023136"/>
    </source>
</evidence>
<evidence type="ECO:0000256" key="1">
    <source>
        <dbReference type="ARBA" id="ARBA00004370"/>
    </source>
</evidence>
<gene>
    <name evidence="8" type="ORF">CC85DRAFT_282851</name>
</gene>
<feature type="compositionally biased region" description="Basic and acidic residues" evidence="6">
    <location>
        <begin position="134"/>
        <end position="158"/>
    </location>
</feature>
<keyword evidence="3 7" id="KW-0812">Transmembrane</keyword>
<evidence type="ECO:0000256" key="7">
    <source>
        <dbReference type="SAM" id="Phobius"/>
    </source>
</evidence>
<comment type="subcellular location">
    <subcellularLocation>
        <location evidence="1">Membrane</location>
    </subcellularLocation>
</comment>
<dbReference type="EMBL" id="KQ087182">
    <property type="protein sequence ID" value="KLT45364.1"/>
    <property type="molecule type" value="Genomic_DNA"/>
</dbReference>
<comment type="similarity">
    <text evidence="2">Belongs to the UPF0057 (PMP3) family.</text>
</comment>
<reference evidence="8 9" key="1">
    <citation type="submission" date="2015-03" db="EMBL/GenBank/DDBJ databases">
        <title>Genomics and transcriptomics of the oil-accumulating basidiomycete yeast T. oleaginosus allow insights into substrate utilization and the diverse evolutionary trajectories of mating systems in fungi.</title>
        <authorList>
            <consortium name="DOE Joint Genome Institute"/>
            <person name="Kourist R."/>
            <person name="Kracht O."/>
            <person name="Bracharz F."/>
            <person name="Lipzen A."/>
            <person name="Nolan M."/>
            <person name="Ohm R."/>
            <person name="Grigoriev I."/>
            <person name="Sun S."/>
            <person name="Heitman J."/>
            <person name="Bruck T."/>
            <person name="Nowrousian M."/>
        </authorList>
    </citation>
    <scope>NUCLEOTIDE SEQUENCE [LARGE SCALE GENOMIC DNA]</scope>
    <source>
        <strain evidence="8 9">IBC0246</strain>
    </source>
</reference>
<proteinExistence type="inferred from homology"/>
<evidence type="ECO:0000313" key="8">
    <source>
        <dbReference type="EMBL" id="KLT45364.1"/>
    </source>
</evidence>
<dbReference type="GeneID" id="28982734"/>
<evidence type="ECO:0000256" key="4">
    <source>
        <dbReference type="ARBA" id="ARBA00022989"/>
    </source>
</evidence>
<feature type="compositionally biased region" description="Basic and acidic residues" evidence="6">
    <location>
        <begin position="274"/>
        <end position="284"/>
    </location>
</feature>
<keyword evidence="4 7" id="KW-1133">Transmembrane helix</keyword>
<feature type="region of interest" description="Disordered" evidence="6">
    <location>
        <begin position="116"/>
        <end position="284"/>
    </location>
</feature>
<name>A0A0J1BBI8_9TREE</name>
<evidence type="ECO:0000256" key="3">
    <source>
        <dbReference type="ARBA" id="ARBA00022692"/>
    </source>
</evidence>
<protein>
    <submittedName>
        <fullName evidence="8">Uncharacterized protein</fullName>
    </submittedName>
</protein>
<feature type="compositionally biased region" description="Low complexity" evidence="6">
    <location>
        <begin position="246"/>
        <end position="267"/>
    </location>
</feature>
<organism evidence="8 9">
    <name type="scientific">Cutaneotrichosporon oleaginosum</name>
    <dbReference type="NCBI Taxonomy" id="879819"/>
    <lineage>
        <taxon>Eukaryota</taxon>
        <taxon>Fungi</taxon>
        <taxon>Dikarya</taxon>
        <taxon>Basidiomycota</taxon>
        <taxon>Agaricomycotina</taxon>
        <taxon>Tremellomycetes</taxon>
        <taxon>Trichosporonales</taxon>
        <taxon>Trichosporonaceae</taxon>
        <taxon>Cutaneotrichosporon</taxon>
    </lineage>
</organism>
<evidence type="ECO:0000256" key="6">
    <source>
        <dbReference type="SAM" id="MobiDB-lite"/>
    </source>
</evidence>
<dbReference type="PANTHER" id="PTHR21659">
    <property type="entry name" value="HYDROPHOBIC PROTEIN RCI2 LOW TEMPERATURE AND SALT RESPONSIVE PROTEIN LTI6 -RELATED"/>
    <property type="match status" value="1"/>
</dbReference>
<feature type="transmembrane region" description="Helical" evidence="7">
    <location>
        <begin position="21"/>
        <end position="43"/>
    </location>
</feature>
<dbReference type="GO" id="GO:0016020">
    <property type="term" value="C:membrane"/>
    <property type="evidence" value="ECO:0007669"/>
    <property type="project" value="UniProtKB-SubCell"/>
</dbReference>
<dbReference type="Pfam" id="PF01679">
    <property type="entry name" value="Pmp3"/>
    <property type="match status" value="1"/>
</dbReference>
<dbReference type="PANTHER" id="PTHR21659:SF112">
    <property type="entry name" value="PROTEIN SNA2-RELATED"/>
    <property type="match status" value="1"/>
</dbReference>
<dbReference type="Proteomes" id="UP000053611">
    <property type="component" value="Unassembled WGS sequence"/>
</dbReference>